<dbReference type="EMBL" id="LR797113">
    <property type="protein sequence ID" value="CAB4187753.1"/>
    <property type="molecule type" value="Genomic_DNA"/>
</dbReference>
<accession>A0A6J5QT43</accession>
<proteinExistence type="predicted"/>
<reference evidence="1" key="1">
    <citation type="submission" date="2020-05" db="EMBL/GenBank/DDBJ databases">
        <authorList>
            <person name="Chiriac C."/>
            <person name="Salcher M."/>
            <person name="Ghai R."/>
            <person name="Kavagutti S V."/>
        </authorList>
    </citation>
    <scope>NUCLEOTIDE SEQUENCE</scope>
</reference>
<evidence type="ECO:0000313" key="1">
    <source>
        <dbReference type="EMBL" id="CAB4187753.1"/>
    </source>
</evidence>
<name>A0A6J5QT43_9CAUD</name>
<protein>
    <submittedName>
        <fullName evidence="1">Uncharacterized protein</fullName>
    </submittedName>
</protein>
<gene>
    <name evidence="1" type="ORF">UFOVP1167_12</name>
</gene>
<sequence length="194" mass="21906">MALTKFDICSTALRLIGAEAITDFSGTSSESTTASQFYQPTVDNWLSLYDWQFATTTVQLSRLSEAPESAWDAAYSQPDGAIKIQNVKVDDIPIAYDRFRDKIHCNALLSDQVFCDYTWSIGCEYWPPYFTELVQMALAGKFAMALAAKLDFKTSFNGDIDTQFRLAKNADSRQQTAKRVNMRGRGSIFEARRR</sequence>
<organism evidence="1">
    <name type="scientific">uncultured Caudovirales phage</name>
    <dbReference type="NCBI Taxonomy" id="2100421"/>
    <lineage>
        <taxon>Viruses</taxon>
        <taxon>Duplodnaviria</taxon>
        <taxon>Heunggongvirae</taxon>
        <taxon>Uroviricota</taxon>
        <taxon>Caudoviricetes</taxon>
        <taxon>Peduoviridae</taxon>
        <taxon>Maltschvirus</taxon>
        <taxon>Maltschvirus maltsch</taxon>
    </lineage>
</organism>